<evidence type="ECO:0000313" key="10">
    <source>
        <dbReference type="Proteomes" id="UP000187209"/>
    </source>
</evidence>
<keyword evidence="2" id="KW-0808">Transferase</keyword>
<dbReference type="InterPro" id="IPR023313">
    <property type="entry name" value="UBQ-conjugating_AS"/>
</dbReference>
<evidence type="ECO:0000256" key="3">
    <source>
        <dbReference type="ARBA" id="ARBA00022741"/>
    </source>
</evidence>
<dbReference type="PROSITE" id="PS00183">
    <property type="entry name" value="UBC_1"/>
    <property type="match status" value="1"/>
</dbReference>
<evidence type="ECO:0000256" key="1">
    <source>
        <dbReference type="ARBA" id="ARBA00012486"/>
    </source>
</evidence>
<accession>A0A1R2BQT6</accession>
<gene>
    <name evidence="9" type="ORF">SteCoe_21127</name>
</gene>
<keyword evidence="4 7" id="KW-0833">Ubl conjugation pathway</keyword>
<dbReference type="GO" id="GO:0005524">
    <property type="term" value="F:ATP binding"/>
    <property type="evidence" value="ECO:0007669"/>
    <property type="project" value="UniProtKB-UniRule"/>
</dbReference>
<protein>
    <recommendedName>
        <fullName evidence="1">E2 ubiquitin-conjugating enzyme</fullName>
        <ecNumber evidence="1">2.3.2.23</ecNumber>
    </recommendedName>
</protein>
<dbReference type="InterPro" id="IPR050113">
    <property type="entry name" value="Ub_conjugating_enzyme"/>
</dbReference>
<dbReference type="InterPro" id="IPR016135">
    <property type="entry name" value="UBQ-conjugating_enzyme/RWD"/>
</dbReference>
<dbReference type="Proteomes" id="UP000187209">
    <property type="component" value="Unassembled WGS sequence"/>
</dbReference>
<dbReference type="SMART" id="SM00212">
    <property type="entry name" value="UBCc"/>
    <property type="match status" value="1"/>
</dbReference>
<keyword evidence="3 7" id="KW-0547">Nucleotide-binding</keyword>
<dbReference type="Pfam" id="PF00179">
    <property type="entry name" value="UQ_con"/>
    <property type="match status" value="1"/>
</dbReference>
<dbReference type="SUPFAM" id="SSF54495">
    <property type="entry name" value="UBC-like"/>
    <property type="match status" value="1"/>
</dbReference>
<evidence type="ECO:0000256" key="5">
    <source>
        <dbReference type="ARBA" id="ARBA00022840"/>
    </source>
</evidence>
<dbReference type="EMBL" id="MPUH01000495">
    <property type="protein sequence ID" value="OMJ78955.1"/>
    <property type="molecule type" value="Genomic_DNA"/>
</dbReference>
<evidence type="ECO:0000313" key="9">
    <source>
        <dbReference type="EMBL" id="OMJ78955.1"/>
    </source>
</evidence>
<sequence>MNKPESQYVRLSREYADMENSPIDDISAIPKEGTNLTQWECVIIGPQGTFYENGIFLLDLVLPPEYPHKSPIVKFRTPVYHPNIDLQGNICVSILKDAWAPTLTISKVLLSISSLFMDPNPGDPLRLDVAREYQENIASFEYNARNWTYHYATENQTF</sequence>
<evidence type="ECO:0000256" key="7">
    <source>
        <dbReference type="RuleBase" id="RU362109"/>
    </source>
</evidence>
<reference evidence="9 10" key="1">
    <citation type="submission" date="2016-11" db="EMBL/GenBank/DDBJ databases">
        <title>The macronuclear genome of Stentor coeruleus: a giant cell with tiny introns.</title>
        <authorList>
            <person name="Slabodnick M."/>
            <person name="Ruby J.G."/>
            <person name="Reiff S.B."/>
            <person name="Swart E.C."/>
            <person name="Gosai S."/>
            <person name="Prabakaran S."/>
            <person name="Witkowska E."/>
            <person name="Larue G.E."/>
            <person name="Fisher S."/>
            <person name="Freeman R.M."/>
            <person name="Gunawardena J."/>
            <person name="Chu W."/>
            <person name="Stover N.A."/>
            <person name="Gregory B.D."/>
            <person name="Nowacki M."/>
            <person name="Derisi J."/>
            <person name="Roy S.W."/>
            <person name="Marshall W.F."/>
            <person name="Sood P."/>
        </authorList>
    </citation>
    <scope>NUCLEOTIDE SEQUENCE [LARGE SCALE GENOMIC DNA]</scope>
    <source>
        <strain evidence="9">WM001</strain>
    </source>
</reference>
<name>A0A1R2BQT6_9CILI</name>
<keyword evidence="5 7" id="KW-0067">ATP-binding</keyword>
<evidence type="ECO:0000259" key="8">
    <source>
        <dbReference type="PROSITE" id="PS50127"/>
    </source>
</evidence>
<feature type="active site" description="Glycyl thioester intermediate" evidence="6">
    <location>
        <position position="91"/>
    </location>
</feature>
<evidence type="ECO:0000256" key="2">
    <source>
        <dbReference type="ARBA" id="ARBA00022679"/>
    </source>
</evidence>
<dbReference type="InterPro" id="IPR000608">
    <property type="entry name" value="UBC"/>
</dbReference>
<dbReference type="EC" id="2.3.2.23" evidence="1"/>
<organism evidence="9 10">
    <name type="scientific">Stentor coeruleus</name>
    <dbReference type="NCBI Taxonomy" id="5963"/>
    <lineage>
        <taxon>Eukaryota</taxon>
        <taxon>Sar</taxon>
        <taxon>Alveolata</taxon>
        <taxon>Ciliophora</taxon>
        <taxon>Postciliodesmatophora</taxon>
        <taxon>Heterotrichea</taxon>
        <taxon>Heterotrichida</taxon>
        <taxon>Stentoridae</taxon>
        <taxon>Stentor</taxon>
    </lineage>
</organism>
<dbReference type="FunFam" id="3.10.110.10:FF:000060">
    <property type="entry name" value="Ubiquitin conjugating enzyme (UbcB)"/>
    <property type="match status" value="1"/>
</dbReference>
<keyword evidence="10" id="KW-1185">Reference proteome</keyword>
<dbReference type="AlphaFoldDB" id="A0A1R2BQT6"/>
<comment type="caution">
    <text evidence="9">The sequence shown here is derived from an EMBL/GenBank/DDBJ whole genome shotgun (WGS) entry which is preliminary data.</text>
</comment>
<comment type="similarity">
    <text evidence="7">Belongs to the ubiquitin-conjugating enzyme family.</text>
</comment>
<proteinExistence type="inferred from homology"/>
<feature type="domain" description="UBC core" evidence="8">
    <location>
        <begin position="6"/>
        <end position="153"/>
    </location>
</feature>
<evidence type="ECO:0000256" key="4">
    <source>
        <dbReference type="ARBA" id="ARBA00022786"/>
    </source>
</evidence>
<dbReference type="Gene3D" id="3.10.110.10">
    <property type="entry name" value="Ubiquitin Conjugating Enzyme"/>
    <property type="match status" value="1"/>
</dbReference>
<dbReference type="GO" id="GO:0061631">
    <property type="term" value="F:ubiquitin conjugating enzyme activity"/>
    <property type="evidence" value="ECO:0007669"/>
    <property type="project" value="UniProtKB-EC"/>
</dbReference>
<dbReference type="PANTHER" id="PTHR24067">
    <property type="entry name" value="UBIQUITIN-CONJUGATING ENZYME E2"/>
    <property type="match status" value="1"/>
</dbReference>
<evidence type="ECO:0000256" key="6">
    <source>
        <dbReference type="PROSITE-ProRule" id="PRU10133"/>
    </source>
</evidence>
<dbReference type="OrthoDB" id="9978460at2759"/>
<dbReference type="PROSITE" id="PS50127">
    <property type="entry name" value="UBC_2"/>
    <property type="match status" value="1"/>
</dbReference>